<keyword evidence="1" id="KW-0732">Signal</keyword>
<comment type="caution">
    <text evidence="2">The sequence shown here is derived from an EMBL/GenBank/DDBJ whole genome shotgun (WGS) entry which is preliminary data.</text>
</comment>
<evidence type="ECO:0000313" key="2">
    <source>
        <dbReference type="EMBL" id="OUR96501.1"/>
    </source>
</evidence>
<evidence type="ECO:0000313" key="3">
    <source>
        <dbReference type="Proteomes" id="UP000196531"/>
    </source>
</evidence>
<dbReference type="EMBL" id="MAAO01000006">
    <property type="protein sequence ID" value="OUR96501.1"/>
    <property type="molecule type" value="Genomic_DNA"/>
</dbReference>
<name>A0A1Y5FAI7_9BACT</name>
<reference evidence="3" key="1">
    <citation type="journal article" date="2017" name="Proc. Natl. Acad. Sci. U.S.A.">
        <title>Simulation of Deepwater Horizon oil plume reveals substrate specialization within a complex community of hydrocarbon-degraders.</title>
        <authorList>
            <person name="Hu P."/>
            <person name="Dubinsky E.A."/>
            <person name="Probst A.J."/>
            <person name="Wang J."/>
            <person name="Sieber C.M.K."/>
            <person name="Tom L.M."/>
            <person name="Gardinali P."/>
            <person name="Banfield J.F."/>
            <person name="Atlas R.M."/>
            <person name="Andersen G.L."/>
        </authorList>
    </citation>
    <scope>NUCLEOTIDE SEQUENCE [LARGE SCALE GENOMIC DNA]</scope>
</reference>
<proteinExistence type="predicted"/>
<gene>
    <name evidence="2" type="ORF">A9Q84_09130</name>
</gene>
<feature type="chain" id="PRO_5012734742" evidence="1">
    <location>
        <begin position="21"/>
        <end position="654"/>
    </location>
</feature>
<protein>
    <submittedName>
        <fullName evidence="2">Uncharacterized protein</fullName>
    </submittedName>
</protein>
<accession>A0A1Y5FAI7</accession>
<sequence>MKKLLLPLLSLFIFADSASAGFWDFLKPAEINERIREEIADLDVRFNVDLVDVDLFEGLGISSRYRYEVERSYIANFHTRVDKWEIKVDLSPGDIIKDALDLPIYLNIDRDSSVYFVRQFPTKKEALLAKPYLLHKLPVTAERALKHLQPGDFVSIPASMSVAIGASSGFLDRIDGLDAAARVYAVINGKFLIHVFRMKDNKVRVKLIAQRSNARGADASIEGDLEIFGVSILDRQVSKIFDLDFISVGMSKGHGSQFIIDYVFDLNDENAKKAYNQILSSSYKFKDLSIFGEFLRERQLENRLLSSYELADKVFEEDRHLDMKRVERIFKGANNYDFDRSKLKLGLILASFKREVSYTENVISYEDEDGKDKFFFYPIYTKYKRLKFGVWPFKYKEKSTKSFFGLVPIKTRDDEGEIYSDYGFTYEVKDKLFLQTEQVKFKQLVRDAIPETLYKGINWNQFDDETTHRSARGFVQVIFKAAAFADLSEISFEDLNDKLQKFYRNRKYLEAGVIHGFWSRLWRTITIVKLSEKRSLKKIAKELHVVLTDKSLSGKQRIKNLMELRERSLFEKIGIGFLVSLIKQSELKEKLFITMSLHAKDASEVTLKFGDQEFSDLYHELQFAHGAINDRSWDLRMTNDQEITEEEISSALVR</sequence>
<feature type="signal peptide" evidence="1">
    <location>
        <begin position="1"/>
        <end position="20"/>
    </location>
</feature>
<evidence type="ECO:0000256" key="1">
    <source>
        <dbReference type="SAM" id="SignalP"/>
    </source>
</evidence>
<dbReference type="AlphaFoldDB" id="A0A1Y5FAI7"/>
<organism evidence="2 3">
    <name type="scientific">Halobacteriovorax marinus</name>
    <dbReference type="NCBI Taxonomy" id="97084"/>
    <lineage>
        <taxon>Bacteria</taxon>
        <taxon>Pseudomonadati</taxon>
        <taxon>Bdellovibrionota</taxon>
        <taxon>Bacteriovoracia</taxon>
        <taxon>Bacteriovoracales</taxon>
        <taxon>Halobacteriovoraceae</taxon>
        <taxon>Halobacteriovorax</taxon>
    </lineage>
</organism>
<dbReference type="Proteomes" id="UP000196531">
    <property type="component" value="Unassembled WGS sequence"/>
</dbReference>